<sequence>MSIDFIGVWIAALLTLFIFSFLYKDNPFYKFAEYLYVGISAGYFAAYYYHNVMVPNLFVPLQNHQFDYLIPLVLGITILFRLFPKYSWVSRYGFAYSVAMGAGINFIVYLQANAMQQINATILPLISLEGGFNLGQTISNIIIVIGVSAGLVYFYFSKPHKGFLGSTARLGIWFLMISFGASFGYTVMARISILIGRMQFLINDWIKPTIALISGS</sequence>
<feature type="transmembrane region" description="Helical" evidence="1">
    <location>
        <begin position="31"/>
        <end position="48"/>
    </location>
</feature>
<evidence type="ECO:0000256" key="1">
    <source>
        <dbReference type="SAM" id="Phobius"/>
    </source>
</evidence>
<keyword evidence="1" id="KW-0472">Membrane</keyword>
<feature type="transmembrane region" description="Helical" evidence="1">
    <location>
        <begin position="6"/>
        <end position="24"/>
    </location>
</feature>
<keyword evidence="1" id="KW-1133">Transmembrane helix</keyword>
<name>A0A1W9S3C7_9BACT</name>
<dbReference type="EMBL" id="NATQ01000002">
    <property type="protein sequence ID" value="OQX91324.1"/>
    <property type="molecule type" value="Genomic_DNA"/>
</dbReference>
<reference evidence="3" key="1">
    <citation type="submission" date="2017-03" db="EMBL/GenBank/DDBJ databases">
        <title>Novel pathways for hydrocarbon cycling and metabolic interdependencies in hydrothermal sediment communities.</title>
        <authorList>
            <person name="Dombrowski N."/>
            <person name="Seitz K."/>
            <person name="Teske A."/>
            <person name="Baker B."/>
        </authorList>
    </citation>
    <scope>NUCLEOTIDE SEQUENCE [LARGE SCALE GENOMIC DNA]</scope>
</reference>
<comment type="caution">
    <text evidence="2">The sequence shown here is derived from an EMBL/GenBank/DDBJ whole genome shotgun (WGS) entry which is preliminary data.</text>
</comment>
<accession>A0A1W9S3C7</accession>
<feature type="transmembrane region" description="Helical" evidence="1">
    <location>
        <begin position="168"/>
        <end position="188"/>
    </location>
</feature>
<organism evidence="2 3">
    <name type="scientific">Candidatus Coatesbacteria bacterium 4484_99</name>
    <dbReference type="NCBI Taxonomy" id="1970774"/>
    <lineage>
        <taxon>Bacteria</taxon>
        <taxon>Candidatus Coatesiibacteriota</taxon>
    </lineage>
</organism>
<gene>
    <name evidence="2" type="ORF">B6D57_00130</name>
</gene>
<dbReference type="AlphaFoldDB" id="A0A1W9S3C7"/>
<evidence type="ECO:0000313" key="2">
    <source>
        <dbReference type="EMBL" id="OQX91324.1"/>
    </source>
</evidence>
<feature type="transmembrane region" description="Helical" evidence="1">
    <location>
        <begin position="132"/>
        <end position="156"/>
    </location>
</feature>
<protein>
    <submittedName>
        <fullName evidence="2">Uncharacterized protein</fullName>
    </submittedName>
</protein>
<evidence type="ECO:0000313" key="3">
    <source>
        <dbReference type="Proteomes" id="UP000192611"/>
    </source>
</evidence>
<feature type="transmembrane region" description="Helical" evidence="1">
    <location>
        <begin position="68"/>
        <end position="84"/>
    </location>
</feature>
<proteinExistence type="predicted"/>
<feature type="transmembrane region" description="Helical" evidence="1">
    <location>
        <begin position="93"/>
        <end position="112"/>
    </location>
</feature>
<keyword evidence="1" id="KW-0812">Transmembrane</keyword>
<dbReference type="Proteomes" id="UP000192611">
    <property type="component" value="Unassembled WGS sequence"/>
</dbReference>